<dbReference type="RefSeq" id="WP_186857585.1">
    <property type="nucleotide sequence ID" value="NZ_JACOON010000003.1"/>
</dbReference>
<proteinExistence type="predicted"/>
<keyword evidence="2" id="KW-0472">Membrane</keyword>
<keyword evidence="4" id="KW-1185">Reference proteome</keyword>
<feature type="region of interest" description="Disordered" evidence="1">
    <location>
        <begin position="82"/>
        <end position="102"/>
    </location>
</feature>
<protein>
    <submittedName>
        <fullName evidence="3">Uncharacterized protein</fullName>
    </submittedName>
</protein>
<accession>A0ABR7EFA6</accession>
<organism evidence="3 4">
    <name type="scientific">Christensenella tenuis</name>
    <dbReference type="NCBI Taxonomy" id="2763033"/>
    <lineage>
        <taxon>Bacteria</taxon>
        <taxon>Bacillati</taxon>
        <taxon>Bacillota</taxon>
        <taxon>Clostridia</taxon>
        <taxon>Christensenellales</taxon>
        <taxon>Christensenellaceae</taxon>
        <taxon>Christensenella</taxon>
    </lineage>
</organism>
<keyword evidence="2" id="KW-1133">Transmembrane helix</keyword>
<dbReference type="EMBL" id="JACOON010000003">
    <property type="protein sequence ID" value="MBC5648066.1"/>
    <property type="molecule type" value="Genomic_DNA"/>
</dbReference>
<comment type="caution">
    <text evidence="3">The sequence shown here is derived from an EMBL/GenBank/DDBJ whole genome shotgun (WGS) entry which is preliminary data.</text>
</comment>
<gene>
    <name evidence="3" type="ORF">H8S18_06925</name>
</gene>
<evidence type="ECO:0000313" key="4">
    <source>
        <dbReference type="Proteomes" id="UP000606889"/>
    </source>
</evidence>
<evidence type="ECO:0000256" key="2">
    <source>
        <dbReference type="SAM" id="Phobius"/>
    </source>
</evidence>
<sequence length="102" mass="12590">MDQTEFVFRVARCGVQRHSKKRNIQKHYGKGLYRARQRHQSKKEYDHKRQRKKILLLFSSSARLLFFIMLMKIDRRKNRFDKCGAQAKEDRRNHKERKIKRT</sequence>
<dbReference type="Proteomes" id="UP000606889">
    <property type="component" value="Unassembled WGS sequence"/>
</dbReference>
<evidence type="ECO:0000313" key="3">
    <source>
        <dbReference type="EMBL" id="MBC5648066.1"/>
    </source>
</evidence>
<reference evidence="3 4" key="1">
    <citation type="submission" date="2020-08" db="EMBL/GenBank/DDBJ databases">
        <title>Genome public.</title>
        <authorList>
            <person name="Liu C."/>
            <person name="Sun Q."/>
        </authorList>
    </citation>
    <scope>NUCLEOTIDE SEQUENCE [LARGE SCALE GENOMIC DNA]</scope>
    <source>
        <strain evidence="3 4">NSJ-35</strain>
    </source>
</reference>
<name>A0ABR7EFA6_9FIRM</name>
<feature type="transmembrane region" description="Helical" evidence="2">
    <location>
        <begin position="54"/>
        <end position="71"/>
    </location>
</feature>
<keyword evidence="2" id="KW-0812">Transmembrane</keyword>
<evidence type="ECO:0000256" key="1">
    <source>
        <dbReference type="SAM" id="MobiDB-lite"/>
    </source>
</evidence>